<accession>A0ABM6KQ80</accession>
<protein>
    <recommendedName>
        <fullName evidence="3">Lipoprotein</fullName>
    </recommendedName>
</protein>
<reference evidence="1 2" key="1">
    <citation type="submission" date="2017-04" db="EMBL/GenBank/DDBJ databases">
        <title>Complete Genome Sequence of the Bacillus horikoshii 20a strain from Cuatro Cienegas, Coahuila, Mexico.</title>
        <authorList>
            <person name="Zarza E."/>
            <person name="Alcaraz L.D."/>
            <person name="Aguilar-Salinas B."/>
            <person name="Islas A."/>
            <person name="Olmedo-Alvarez G."/>
        </authorList>
    </citation>
    <scope>NUCLEOTIDE SEQUENCE [LARGE SCALE GENOMIC DNA]</scope>
    <source>
        <strain evidence="1 2">20a</strain>
    </source>
</reference>
<organism evidence="1 2">
    <name type="scientific">Sutcliffiella horikoshii</name>
    <dbReference type="NCBI Taxonomy" id="79883"/>
    <lineage>
        <taxon>Bacteria</taxon>
        <taxon>Bacillati</taxon>
        <taxon>Bacillota</taxon>
        <taxon>Bacilli</taxon>
        <taxon>Bacillales</taxon>
        <taxon>Bacillaceae</taxon>
        <taxon>Sutcliffiella</taxon>
    </lineage>
</organism>
<name>A0ABM6KQ80_9BACI</name>
<evidence type="ECO:0000313" key="2">
    <source>
        <dbReference type="Proteomes" id="UP000195573"/>
    </source>
</evidence>
<evidence type="ECO:0008006" key="3">
    <source>
        <dbReference type="Google" id="ProtNLM"/>
    </source>
</evidence>
<proteinExistence type="predicted"/>
<keyword evidence="2" id="KW-1185">Reference proteome</keyword>
<evidence type="ECO:0000313" key="1">
    <source>
        <dbReference type="EMBL" id="ART78644.1"/>
    </source>
</evidence>
<sequence>MKTHSFILLILVFSLTACIQKTDFRLYEGKPLDIAVVGEPPEVKEDQVIFTEISFDEMTPEKLISYDAVVIRENNLSKAAEDKFADVYSASTIPFYFIGTDNFVPFTEKDLEYDHTSEWTAGMSYAVGVLTSQEEDILKHWGFGLHNDIKNDEHLKEMYSRIFLSIEKING</sequence>
<dbReference type="Proteomes" id="UP000195573">
    <property type="component" value="Chromosome"/>
</dbReference>
<gene>
    <name evidence="1" type="ORF">B4U37_14365</name>
</gene>
<dbReference type="PROSITE" id="PS51257">
    <property type="entry name" value="PROKAR_LIPOPROTEIN"/>
    <property type="match status" value="1"/>
</dbReference>
<dbReference type="EMBL" id="CP020880">
    <property type="protein sequence ID" value="ART78644.1"/>
    <property type="molecule type" value="Genomic_DNA"/>
</dbReference>